<keyword evidence="6" id="KW-1185">Reference proteome</keyword>
<comment type="pathway">
    <text evidence="3">Sulfur metabolism; hydrogen sulfide biosynthesis; sulfite from sulfate.</text>
</comment>
<gene>
    <name evidence="5" type="ORF">BB561_002828</name>
</gene>
<accession>A0A2T9YP08</accession>
<dbReference type="AlphaFoldDB" id="A0A2T9YP08"/>
<protein>
    <recommendedName>
        <fullName evidence="4">Phosphoadenosine phosphosulphate reductase domain-containing protein</fullName>
    </recommendedName>
</protein>
<evidence type="ECO:0000313" key="5">
    <source>
        <dbReference type="EMBL" id="PVU94049.1"/>
    </source>
</evidence>
<dbReference type="Gene3D" id="3.40.50.620">
    <property type="entry name" value="HUPs"/>
    <property type="match status" value="1"/>
</dbReference>
<feature type="domain" description="Phosphoadenosine phosphosulphate reductase" evidence="4">
    <location>
        <begin position="47"/>
        <end position="229"/>
    </location>
</feature>
<dbReference type="OrthoDB" id="7869097at2759"/>
<comment type="caution">
    <text evidence="5">The sequence shown here is derived from an EMBL/GenBank/DDBJ whole genome shotgun (WGS) entry which is preliminary data.</text>
</comment>
<dbReference type="GO" id="GO:0004604">
    <property type="term" value="F:phosphoadenylyl-sulfate reductase (thioredoxin) activity"/>
    <property type="evidence" value="ECO:0007669"/>
    <property type="project" value="InterPro"/>
</dbReference>
<dbReference type="InterPro" id="IPR014729">
    <property type="entry name" value="Rossmann-like_a/b/a_fold"/>
</dbReference>
<dbReference type="GO" id="GO:0019379">
    <property type="term" value="P:sulfate assimilation, phosphoadenylyl sulfate reduction by phosphoadenylyl-sulfate reductase (thioredoxin)"/>
    <property type="evidence" value="ECO:0007669"/>
    <property type="project" value="InterPro"/>
</dbReference>
<name>A0A2T9YP08_9FUNG</name>
<evidence type="ECO:0000256" key="1">
    <source>
        <dbReference type="ARBA" id="ARBA00009732"/>
    </source>
</evidence>
<dbReference type="InterPro" id="IPR002500">
    <property type="entry name" value="PAPS_reduct_dom"/>
</dbReference>
<comment type="similarity">
    <text evidence="1">Belongs to the PAPS reductase family. CysH subfamily.</text>
</comment>
<dbReference type="NCBIfam" id="TIGR00434">
    <property type="entry name" value="cysH"/>
    <property type="match status" value="1"/>
</dbReference>
<dbReference type="CDD" id="cd23945">
    <property type="entry name" value="PAPS_reductase"/>
    <property type="match status" value="1"/>
</dbReference>
<dbReference type="STRING" id="133385.A0A2T9YP08"/>
<organism evidence="5 6">
    <name type="scientific">Smittium simulii</name>
    <dbReference type="NCBI Taxonomy" id="133385"/>
    <lineage>
        <taxon>Eukaryota</taxon>
        <taxon>Fungi</taxon>
        <taxon>Fungi incertae sedis</taxon>
        <taxon>Zoopagomycota</taxon>
        <taxon>Kickxellomycotina</taxon>
        <taxon>Harpellomycetes</taxon>
        <taxon>Harpellales</taxon>
        <taxon>Legeriomycetaceae</taxon>
        <taxon>Smittium</taxon>
    </lineage>
</organism>
<sequence>MFDYKLPFNQNGNIDISEKELQYLNSQLEKLSSEQIIKWAASSFPRLFQETAFGPSGNVIMDMIYSSNIKVPVIFIDTLYHFDETLDLAKIITDKYNADLHIYKPNGCSSRKEFVEIHGDNLWDLYPNKYDFLVKAEPGNRAYSELRPKCVITGRRRSQKGKRESLKILEIVNIEIDGRTEKLFKLNPLAKEEWTFQKIKSYLLAYQVPYNTLLNKGYKSIGDIHSTSPVNGDDDERSGRWKGTDKTECGLHSDYFLMKTAFIARQI</sequence>
<dbReference type="PANTHER" id="PTHR46509:SF1">
    <property type="entry name" value="PHOSPHOADENOSINE PHOSPHOSULFATE REDUCTASE"/>
    <property type="match status" value="1"/>
</dbReference>
<evidence type="ECO:0000313" key="6">
    <source>
        <dbReference type="Proteomes" id="UP000245383"/>
    </source>
</evidence>
<dbReference type="PIRSF" id="PIRSF000857">
    <property type="entry name" value="PAPS_reductase"/>
    <property type="match status" value="1"/>
</dbReference>
<dbReference type="GO" id="GO:0005737">
    <property type="term" value="C:cytoplasm"/>
    <property type="evidence" value="ECO:0007669"/>
    <property type="project" value="TreeGrafter"/>
</dbReference>
<dbReference type="Proteomes" id="UP000245383">
    <property type="component" value="Unassembled WGS sequence"/>
</dbReference>
<proteinExistence type="inferred from homology"/>
<evidence type="ECO:0000256" key="2">
    <source>
        <dbReference type="ARBA" id="ARBA00023002"/>
    </source>
</evidence>
<evidence type="ECO:0000259" key="4">
    <source>
        <dbReference type="Pfam" id="PF01507"/>
    </source>
</evidence>
<reference evidence="5 6" key="1">
    <citation type="journal article" date="2018" name="MBio">
        <title>Comparative Genomics Reveals the Core Gene Toolbox for the Fungus-Insect Symbiosis.</title>
        <authorList>
            <person name="Wang Y."/>
            <person name="Stata M."/>
            <person name="Wang W."/>
            <person name="Stajich J.E."/>
            <person name="White M.M."/>
            <person name="Moncalvo J.M."/>
        </authorList>
    </citation>
    <scope>NUCLEOTIDE SEQUENCE [LARGE SCALE GENOMIC DNA]</scope>
    <source>
        <strain evidence="5 6">SWE-8-4</strain>
    </source>
</reference>
<evidence type="ECO:0000256" key="3">
    <source>
        <dbReference type="ARBA" id="ARBA00024327"/>
    </source>
</evidence>
<dbReference type="NCBIfam" id="NF002537">
    <property type="entry name" value="PRK02090.1"/>
    <property type="match status" value="1"/>
</dbReference>
<dbReference type="InterPro" id="IPR004511">
    <property type="entry name" value="PAPS/APS_Rdtase"/>
</dbReference>
<dbReference type="Pfam" id="PF01507">
    <property type="entry name" value="PAPS_reduct"/>
    <property type="match status" value="1"/>
</dbReference>
<dbReference type="EMBL" id="MBFR01000103">
    <property type="protein sequence ID" value="PVU94049.1"/>
    <property type="molecule type" value="Genomic_DNA"/>
</dbReference>
<keyword evidence="2" id="KW-0560">Oxidoreductase</keyword>
<dbReference type="SUPFAM" id="SSF52402">
    <property type="entry name" value="Adenine nucleotide alpha hydrolases-like"/>
    <property type="match status" value="1"/>
</dbReference>
<dbReference type="PANTHER" id="PTHR46509">
    <property type="entry name" value="PHOSPHOADENOSINE PHOSPHOSULFATE REDUCTASE"/>
    <property type="match status" value="1"/>
</dbReference>